<dbReference type="Gene3D" id="3.30.450.280">
    <property type="entry name" value="GAF domain"/>
    <property type="match status" value="1"/>
</dbReference>
<proteinExistence type="predicted"/>
<dbReference type="PANTHER" id="PTHR43065:SF23">
    <property type="entry name" value="SENSOR HISTIDINE KINASE PDTAS"/>
    <property type="match status" value="1"/>
</dbReference>
<keyword evidence="4" id="KW-0902">Two-component regulatory system</keyword>
<evidence type="ECO:0000256" key="2">
    <source>
        <dbReference type="ARBA" id="ARBA00012438"/>
    </source>
</evidence>
<dbReference type="InterPro" id="IPR035965">
    <property type="entry name" value="PAS-like_dom_sf"/>
</dbReference>
<dbReference type="Pfam" id="PF07568">
    <property type="entry name" value="HisKA_2"/>
    <property type="match status" value="1"/>
</dbReference>
<dbReference type="InterPro" id="IPR022066">
    <property type="entry name" value="PdtaS_GAF"/>
</dbReference>
<dbReference type="InterPro" id="IPR003594">
    <property type="entry name" value="HATPase_dom"/>
</dbReference>
<dbReference type="InterPro" id="IPR011495">
    <property type="entry name" value="Sig_transdc_His_kin_sub2_dim/P"/>
</dbReference>
<feature type="compositionally biased region" description="Basic and acidic residues" evidence="5">
    <location>
        <begin position="474"/>
        <end position="486"/>
    </location>
</feature>
<evidence type="ECO:0000256" key="4">
    <source>
        <dbReference type="ARBA" id="ARBA00023012"/>
    </source>
</evidence>
<comment type="caution">
    <text evidence="7">The sequence shown here is derived from an EMBL/GenBank/DDBJ whole genome shotgun (WGS) entry which is preliminary data.</text>
</comment>
<sequence length="562" mass="61400">MPTLTDLVRDHTDLTETDVEWLHALVSDWQLLADLSFADLLLWVPLRIGDAPPADARNRALDTGAAVPGWVAIAQMRPTTGPTAYPEDLVGKVVRTGRRKLIDIAWRERRIVREGDPEWGSGIPVREESIPVRRGAKILGVIQRSTNLSSARTPSRLELTYLQSASDLAKMISEGRFPVPGEEPNLVRSPRVGDGLMRLDRSGRVMYASPNAQSAYRRLGYPTDLVGENLGEITADLCDTGEPLEEALSVLLSGRAPREVEVEARGPIMQLRTIPLVVGGTRIGAIVLCRDVTELRWRDRELMTKDATIREIHHRVKNNLQTVAALLRLQARRLRIPEGRAALDEAVRRVGSIAIVHETLSLTPDELIDFDDIADRVITMAGEVSTPETKVTPKRSGNFGVLPAEVATPLAMALTELLQNALEHGLANRFGTLEVVAHRTGTGRERVGRDEPSDLRRSAARQTAWGELSAAGEPEPRPARPDGREDAAAERRLVVVVADDGVGLPADFDVESSNSLGLQIVRTLIVGELGGNLDFRPREGGGTEVVVDVPLDHDHRAGPPLP</sequence>
<keyword evidence="3 7" id="KW-0808">Transferase</keyword>
<dbReference type="InterPro" id="IPR000014">
    <property type="entry name" value="PAS"/>
</dbReference>
<dbReference type="InterPro" id="IPR036890">
    <property type="entry name" value="HATPase_C_sf"/>
</dbReference>
<protein>
    <recommendedName>
        <fullName evidence="2">histidine kinase</fullName>
        <ecNumber evidence="2">2.7.13.3</ecNumber>
    </recommendedName>
</protein>
<dbReference type="Proteomes" id="UP000627838">
    <property type="component" value="Unassembled WGS sequence"/>
</dbReference>
<dbReference type="InterPro" id="IPR004358">
    <property type="entry name" value="Sig_transdc_His_kin-like_C"/>
</dbReference>
<reference evidence="7 8" key="1">
    <citation type="submission" date="2020-10" db="EMBL/GenBank/DDBJ databases">
        <title>Sequencing the genomes of 1000 actinobacteria strains.</title>
        <authorList>
            <person name="Klenk H.-P."/>
        </authorList>
    </citation>
    <scope>NUCLEOTIDE SEQUENCE [LARGE SCALE GENOMIC DNA]</scope>
    <source>
        <strain evidence="7 8">DSM 46744</strain>
    </source>
</reference>
<feature type="compositionally biased region" description="Basic and acidic residues" evidence="5">
    <location>
        <begin position="442"/>
        <end position="457"/>
    </location>
</feature>
<gene>
    <name evidence="7" type="ORF">H4W34_004295</name>
</gene>
<dbReference type="Pfam" id="PF12282">
    <property type="entry name" value="GAF_PdtaS"/>
    <property type="match status" value="1"/>
</dbReference>
<name>A0ABR9JV83_9ACTN</name>
<dbReference type="InterPro" id="IPR038424">
    <property type="entry name" value="H_kinase_PdtaS_GAF_sf"/>
</dbReference>
<dbReference type="Gene3D" id="3.30.565.10">
    <property type="entry name" value="Histidine kinase-like ATPase, C-terminal domain"/>
    <property type="match status" value="1"/>
</dbReference>
<dbReference type="RefSeq" id="WP_192760833.1">
    <property type="nucleotide sequence ID" value="NZ_JADBDZ010000001.1"/>
</dbReference>
<evidence type="ECO:0000256" key="3">
    <source>
        <dbReference type="ARBA" id="ARBA00022777"/>
    </source>
</evidence>
<organism evidence="7 8">
    <name type="scientific">Actinomadura algeriensis</name>
    <dbReference type="NCBI Taxonomy" id="1679523"/>
    <lineage>
        <taxon>Bacteria</taxon>
        <taxon>Bacillati</taxon>
        <taxon>Actinomycetota</taxon>
        <taxon>Actinomycetes</taxon>
        <taxon>Streptosporangiales</taxon>
        <taxon>Thermomonosporaceae</taxon>
        <taxon>Actinomadura</taxon>
    </lineage>
</organism>
<evidence type="ECO:0000313" key="8">
    <source>
        <dbReference type="Proteomes" id="UP000627838"/>
    </source>
</evidence>
<dbReference type="SMART" id="SM00387">
    <property type="entry name" value="HATPase_c"/>
    <property type="match status" value="1"/>
</dbReference>
<dbReference type="Pfam" id="PF08448">
    <property type="entry name" value="PAS_4"/>
    <property type="match status" value="1"/>
</dbReference>
<accession>A0ABR9JV83</accession>
<feature type="region of interest" description="Disordered" evidence="5">
    <location>
        <begin position="441"/>
        <end position="486"/>
    </location>
</feature>
<evidence type="ECO:0000256" key="1">
    <source>
        <dbReference type="ARBA" id="ARBA00000085"/>
    </source>
</evidence>
<dbReference type="Gene3D" id="3.30.450.20">
    <property type="entry name" value="PAS domain"/>
    <property type="match status" value="1"/>
</dbReference>
<dbReference type="EC" id="2.7.13.3" evidence="2"/>
<dbReference type="InterPro" id="IPR013656">
    <property type="entry name" value="PAS_4"/>
</dbReference>
<dbReference type="SUPFAM" id="SSF55785">
    <property type="entry name" value="PYP-like sensor domain (PAS domain)"/>
    <property type="match status" value="1"/>
</dbReference>
<evidence type="ECO:0000256" key="5">
    <source>
        <dbReference type="SAM" id="MobiDB-lite"/>
    </source>
</evidence>
<comment type="catalytic activity">
    <reaction evidence="1">
        <text>ATP + protein L-histidine = ADP + protein N-phospho-L-histidine.</text>
        <dbReference type="EC" id="2.7.13.3"/>
    </reaction>
</comment>
<evidence type="ECO:0000313" key="7">
    <source>
        <dbReference type="EMBL" id="MBE1534462.1"/>
    </source>
</evidence>
<dbReference type="GO" id="GO:0016301">
    <property type="term" value="F:kinase activity"/>
    <property type="evidence" value="ECO:0007669"/>
    <property type="project" value="UniProtKB-KW"/>
</dbReference>
<keyword evidence="3 7" id="KW-0418">Kinase</keyword>
<dbReference type="CDD" id="cd00130">
    <property type="entry name" value="PAS"/>
    <property type="match status" value="1"/>
</dbReference>
<dbReference type="InterPro" id="IPR005467">
    <property type="entry name" value="His_kinase_dom"/>
</dbReference>
<dbReference type="PROSITE" id="PS50109">
    <property type="entry name" value="HIS_KIN"/>
    <property type="match status" value="1"/>
</dbReference>
<dbReference type="SUPFAM" id="SSF55874">
    <property type="entry name" value="ATPase domain of HSP90 chaperone/DNA topoisomerase II/histidine kinase"/>
    <property type="match status" value="1"/>
</dbReference>
<feature type="domain" description="Histidine kinase" evidence="6">
    <location>
        <begin position="311"/>
        <end position="553"/>
    </location>
</feature>
<keyword evidence="8" id="KW-1185">Reference proteome</keyword>
<dbReference type="Pfam" id="PF02518">
    <property type="entry name" value="HATPase_c"/>
    <property type="match status" value="1"/>
</dbReference>
<evidence type="ECO:0000259" key="6">
    <source>
        <dbReference type="PROSITE" id="PS50109"/>
    </source>
</evidence>
<dbReference type="EMBL" id="JADBDZ010000001">
    <property type="protein sequence ID" value="MBE1534462.1"/>
    <property type="molecule type" value="Genomic_DNA"/>
</dbReference>
<dbReference type="PRINTS" id="PR00344">
    <property type="entry name" value="BCTRLSENSOR"/>
</dbReference>
<dbReference type="PANTHER" id="PTHR43065">
    <property type="entry name" value="SENSOR HISTIDINE KINASE"/>
    <property type="match status" value="1"/>
</dbReference>